<feature type="compositionally biased region" description="Acidic residues" evidence="1">
    <location>
        <begin position="323"/>
        <end position="345"/>
    </location>
</feature>
<feature type="compositionally biased region" description="Acidic residues" evidence="1">
    <location>
        <begin position="303"/>
        <end position="316"/>
    </location>
</feature>
<gene>
    <name evidence="2" type="ORF">BDZ85DRAFT_316149</name>
</gene>
<accession>A0A6A6GLW4</accession>
<dbReference type="Proteomes" id="UP000799538">
    <property type="component" value="Unassembled WGS sequence"/>
</dbReference>
<evidence type="ECO:0000313" key="2">
    <source>
        <dbReference type="EMBL" id="KAF2226661.1"/>
    </source>
</evidence>
<proteinExistence type="predicted"/>
<evidence type="ECO:0000256" key="1">
    <source>
        <dbReference type="SAM" id="MobiDB-lite"/>
    </source>
</evidence>
<keyword evidence="3" id="KW-1185">Reference proteome</keyword>
<reference evidence="3" key="1">
    <citation type="journal article" date="2020" name="Stud. Mycol.">
        <title>101 Dothideomycetes genomes: A test case for predicting lifestyles and emergence of pathogens.</title>
        <authorList>
            <person name="Haridas S."/>
            <person name="Albert R."/>
            <person name="Binder M."/>
            <person name="Bloem J."/>
            <person name="LaButti K."/>
            <person name="Salamov A."/>
            <person name="Andreopoulos B."/>
            <person name="Baker S."/>
            <person name="Barry K."/>
            <person name="Bills G."/>
            <person name="Bluhm B."/>
            <person name="Cannon C."/>
            <person name="Castanera R."/>
            <person name="Culley D."/>
            <person name="Daum C."/>
            <person name="Ezra D."/>
            <person name="Gonzalez J."/>
            <person name="Henrissat B."/>
            <person name="Kuo A."/>
            <person name="Liang C."/>
            <person name="Lipzen A."/>
            <person name="Lutzoni F."/>
            <person name="Magnuson J."/>
            <person name="Mondo S."/>
            <person name="Nolan M."/>
            <person name="Ohm R."/>
            <person name="Pangilinan J."/>
            <person name="Park H.-J."/>
            <person name="Ramirez L."/>
            <person name="Alfaro M."/>
            <person name="Sun H."/>
            <person name="Tritt A."/>
            <person name="Yoshinaga Y."/>
            <person name="Zwiers L.-H."/>
            <person name="Turgeon B."/>
            <person name="Goodwin S."/>
            <person name="Spatafora J."/>
            <person name="Crous P."/>
            <person name="Grigoriev I."/>
        </authorList>
    </citation>
    <scope>NUCLEOTIDE SEQUENCE [LARGE SCALE GENOMIC DNA]</scope>
    <source>
        <strain evidence="3">CECT 20119</strain>
    </source>
</reference>
<dbReference type="AlphaFoldDB" id="A0A6A6GLW4"/>
<evidence type="ECO:0000313" key="3">
    <source>
        <dbReference type="Proteomes" id="UP000799538"/>
    </source>
</evidence>
<sequence length="345" mass="38715">MEDTRSACAKFFNNPDLVRYLFLHIPLPALVCAIKVCKLWESTYRSSKAVQVTAWSSSCKAEDIWTIPPSMLRQHKPSGHHDASGTCPNARYIVGKANGICEDRYWIVRPPFRDFNDKARFLDLTGLIKEASQDPPNSNRSFLDAFIAQPPPIGLHTHFAHPGSKAGSFERHYAKKHVYHKRGIRLRHLLDTVEEYNRKLCAKAQELDVPAPNKSDSTLHMNNGMQRIRDVPCGCRITDIVYSDGTIAMHVIRMDQRRFHPFDEEKPESEVETNVARDDVSRGHLQEGEGGAAGSPLTTPDNSSDEEGNSSWDEELHEVLVADSDDSDHSDDSDDSDDSDGDDSD</sequence>
<dbReference type="OrthoDB" id="10386395at2759"/>
<organism evidence="2 3">
    <name type="scientific">Elsinoe ampelina</name>
    <dbReference type="NCBI Taxonomy" id="302913"/>
    <lineage>
        <taxon>Eukaryota</taxon>
        <taxon>Fungi</taxon>
        <taxon>Dikarya</taxon>
        <taxon>Ascomycota</taxon>
        <taxon>Pezizomycotina</taxon>
        <taxon>Dothideomycetes</taxon>
        <taxon>Dothideomycetidae</taxon>
        <taxon>Myriangiales</taxon>
        <taxon>Elsinoaceae</taxon>
        <taxon>Elsinoe</taxon>
    </lineage>
</organism>
<protein>
    <recommendedName>
        <fullName evidence="4">F-box domain-containing protein</fullName>
    </recommendedName>
</protein>
<dbReference type="EMBL" id="ML992502">
    <property type="protein sequence ID" value="KAF2226661.1"/>
    <property type="molecule type" value="Genomic_DNA"/>
</dbReference>
<name>A0A6A6GLW4_9PEZI</name>
<evidence type="ECO:0008006" key="4">
    <source>
        <dbReference type="Google" id="ProtNLM"/>
    </source>
</evidence>
<feature type="compositionally biased region" description="Basic and acidic residues" evidence="1">
    <location>
        <begin position="275"/>
        <end position="287"/>
    </location>
</feature>
<feature type="region of interest" description="Disordered" evidence="1">
    <location>
        <begin position="260"/>
        <end position="345"/>
    </location>
</feature>